<dbReference type="PROSITE" id="PS51257">
    <property type="entry name" value="PROKAR_LIPOPROTEIN"/>
    <property type="match status" value="1"/>
</dbReference>
<dbReference type="Proteomes" id="UP000198908">
    <property type="component" value="Unassembled WGS sequence"/>
</dbReference>
<dbReference type="Gene3D" id="2.60.40.4150">
    <property type="entry name" value="Type VI secretion system, lipoprotein SciN"/>
    <property type="match status" value="1"/>
</dbReference>
<dbReference type="Pfam" id="PF12790">
    <property type="entry name" value="T6SS-SciN"/>
    <property type="match status" value="1"/>
</dbReference>
<proteinExistence type="predicted"/>
<dbReference type="EMBL" id="FMYQ01000026">
    <property type="protein sequence ID" value="SDD81468.1"/>
    <property type="molecule type" value="Genomic_DNA"/>
</dbReference>
<evidence type="ECO:0000313" key="2">
    <source>
        <dbReference type="Proteomes" id="UP000198908"/>
    </source>
</evidence>
<dbReference type="AlphaFoldDB" id="A0A1G6XTG3"/>
<reference evidence="2" key="1">
    <citation type="submission" date="2016-09" db="EMBL/GenBank/DDBJ databases">
        <authorList>
            <person name="Varghese N."/>
            <person name="Submissions S."/>
        </authorList>
    </citation>
    <scope>NUCLEOTIDE SEQUENCE [LARGE SCALE GENOMIC DNA]</scope>
    <source>
        <strain evidence="2">TNe-862</strain>
    </source>
</reference>
<dbReference type="PANTHER" id="PTHR37625">
    <property type="entry name" value="OUTER MEMBRANE LIPOPROTEIN-RELATED"/>
    <property type="match status" value="1"/>
</dbReference>
<dbReference type="STRING" id="416944.SAMN05421548_12616"/>
<protein>
    <submittedName>
        <fullName evidence="1">Type VI secretion system protein VasD</fullName>
    </submittedName>
</protein>
<keyword evidence="2" id="KW-1185">Reference proteome</keyword>
<gene>
    <name evidence="1" type="ORF">SAMN05421548_12616</name>
</gene>
<dbReference type="OrthoDB" id="5471061at2"/>
<organism evidence="1 2">
    <name type="scientific">Paraburkholderia lycopersici</name>
    <dbReference type="NCBI Taxonomy" id="416944"/>
    <lineage>
        <taxon>Bacteria</taxon>
        <taxon>Pseudomonadati</taxon>
        <taxon>Pseudomonadota</taxon>
        <taxon>Betaproteobacteria</taxon>
        <taxon>Burkholderiales</taxon>
        <taxon>Burkholderiaceae</taxon>
        <taxon>Paraburkholderia</taxon>
    </lineage>
</organism>
<dbReference type="InterPro" id="IPR038706">
    <property type="entry name" value="Type_VI_SciN-like_sf"/>
</dbReference>
<dbReference type="NCBIfam" id="TIGR03352">
    <property type="entry name" value="VI_chp_3"/>
    <property type="match status" value="1"/>
</dbReference>
<evidence type="ECO:0000313" key="1">
    <source>
        <dbReference type="EMBL" id="SDD81468.1"/>
    </source>
</evidence>
<name>A0A1G6XTG3_9BURK</name>
<sequence>MSTPKRVVSRLIRFLLVLAILPLSGGCRMIGQKPPAPPPLQVFDVSLSMEKDGNLSAGGVALPLKITMYKLKNTVAFTSANFFELQGNGALASNGEFISEEPFFLRPQQKPVSIRIEKTGDLRFVGFVAEYQQLNGRIWRQIVPLTDAPPVRRSFFSWLFKPPPNTQTTDIEVLATRNGLVSVIKAAKNN</sequence>
<accession>A0A1G6XTG3</accession>
<dbReference type="InterPro" id="IPR017734">
    <property type="entry name" value="T6SS_SciN"/>
</dbReference>
<dbReference type="PANTHER" id="PTHR37625:SF4">
    <property type="entry name" value="OUTER MEMBRANE LIPOPROTEIN"/>
    <property type="match status" value="1"/>
</dbReference>